<feature type="transmembrane region" description="Helical" evidence="8">
    <location>
        <begin position="350"/>
        <end position="370"/>
    </location>
</feature>
<dbReference type="Proteomes" id="UP000437862">
    <property type="component" value="Chromosome"/>
</dbReference>
<dbReference type="EMBL" id="CP046904">
    <property type="protein sequence ID" value="QGZ40604.1"/>
    <property type="molecule type" value="Genomic_DNA"/>
</dbReference>
<evidence type="ECO:0000256" key="8">
    <source>
        <dbReference type="SAM" id="Phobius"/>
    </source>
</evidence>
<dbReference type="Pfam" id="PF13440">
    <property type="entry name" value="Polysacc_synt_3"/>
    <property type="match status" value="1"/>
</dbReference>
<organism evidence="9 10">
    <name type="scientific">Pseudoduganella flava</name>
    <dbReference type="NCBI Taxonomy" id="871742"/>
    <lineage>
        <taxon>Bacteria</taxon>
        <taxon>Pseudomonadati</taxon>
        <taxon>Pseudomonadota</taxon>
        <taxon>Betaproteobacteria</taxon>
        <taxon>Burkholderiales</taxon>
        <taxon>Oxalobacteraceae</taxon>
        <taxon>Telluria group</taxon>
        <taxon>Pseudoduganella</taxon>
    </lineage>
</organism>
<dbReference type="PANTHER" id="PTHR30250:SF10">
    <property type="entry name" value="LIPOPOLYSACCHARIDE BIOSYNTHESIS PROTEIN WZXC"/>
    <property type="match status" value="1"/>
</dbReference>
<comment type="similarity">
    <text evidence="2">Belongs to the polysaccharide synthase family.</text>
</comment>
<evidence type="ECO:0000256" key="1">
    <source>
        <dbReference type="ARBA" id="ARBA00004651"/>
    </source>
</evidence>
<feature type="transmembrane region" description="Helical" evidence="8">
    <location>
        <begin position="112"/>
        <end position="131"/>
    </location>
</feature>
<sequence>MGPQPVALRAAHGTQPHHQRTAGVKDQPRMSLKKDVLTGLKWVAGAKFASQIVSWVVTIIVMRMLVPADYGLMAMASVFLAWCAMFVEMGLAPALVQAKEVSTEKLRQAQGIFMLVNFAVVLLLVACAPLAARFFDEPHLTLLIRVMSLQFVLTPFGLISEVLLQRGLDFRARSLLDLAQSVITAIATLALAWWGMGVWALALGIVIAAFWRTIAVNVVAPFPHLPLFSVRGMRGLLTFGGKISASRFLWFFFTQADTVIIGRLLGGQVLGVYSVALHLASLPVQRVSGILNQVAFPALARYQNDPAAIARQLLRAFELVSLVAFPVLWGMAATAGDIVLVVLGAHWEGAILPLRVLALIMPFRTVVQFLPAVTDAVGRPGVALQNGIVACTLMPAAFYVGAHWGIFGVTMAWALVYPVVLLINMQRMLGVIGLTMGAVAARMLPAMLSGAAMYAAVTGVHGMLDGFADRRIALAIQVASGAAAYVAASCLLNRAAVAEVWGMVRRRRQAA</sequence>
<feature type="transmembrane region" description="Helical" evidence="8">
    <location>
        <begin position="319"/>
        <end position="344"/>
    </location>
</feature>
<evidence type="ECO:0000256" key="6">
    <source>
        <dbReference type="ARBA" id="ARBA00023136"/>
    </source>
</evidence>
<dbReference type="PANTHER" id="PTHR30250">
    <property type="entry name" value="PST FAMILY PREDICTED COLANIC ACID TRANSPORTER"/>
    <property type="match status" value="1"/>
</dbReference>
<comment type="subcellular location">
    <subcellularLocation>
        <location evidence="1">Cell membrane</location>
        <topology evidence="1">Multi-pass membrane protein</topology>
    </subcellularLocation>
</comment>
<feature type="transmembrane region" description="Helical" evidence="8">
    <location>
        <begin position="406"/>
        <end position="424"/>
    </location>
</feature>
<feature type="transmembrane region" description="Helical" evidence="8">
    <location>
        <begin position="48"/>
        <end position="66"/>
    </location>
</feature>
<keyword evidence="6 8" id="KW-0472">Membrane</keyword>
<evidence type="ECO:0000256" key="3">
    <source>
        <dbReference type="ARBA" id="ARBA00022475"/>
    </source>
</evidence>
<feature type="region of interest" description="Disordered" evidence="7">
    <location>
        <begin position="1"/>
        <end position="27"/>
    </location>
</feature>
<name>A0ABX6FSS6_9BURK</name>
<evidence type="ECO:0000256" key="7">
    <source>
        <dbReference type="SAM" id="MobiDB-lite"/>
    </source>
</evidence>
<evidence type="ECO:0000256" key="5">
    <source>
        <dbReference type="ARBA" id="ARBA00022989"/>
    </source>
</evidence>
<protein>
    <submittedName>
        <fullName evidence="9">Oligosaccharide flippase family protein</fullName>
    </submittedName>
</protein>
<feature type="transmembrane region" description="Helical" evidence="8">
    <location>
        <begin position="235"/>
        <end position="253"/>
    </location>
</feature>
<feature type="transmembrane region" description="Helical" evidence="8">
    <location>
        <begin position="474"/>
        <end position="497"/>
    </location>
</feature>
<reference evidence="9 10" key="1">
    <citation type="submission" date="2019-12" db="EMBL/GenBank/DDBJ databases">
        <title>Draft Genome Sequences of Six Type Strains of the Genus Massilia.</title>
        <authorList>
            <person name="Miess H."/>
            <person name="Frediansyah A."/>
            <person name="Goeker M."/>
            <person name="Gross H."/>
        </authorList>
    </citation>
    <scope>NUCLEOTIDE SEQUENCE [LARGE SCALE GENOMIC DNA]</scope>
    <source>
        <strain evidence="9 10">DSM 26639</strain>
    </source>
</reference>
<feature type="transmembrane region" description="Helical" evidence="8">
    <location>
        <begin position="200"/>
        <end position="223"/>
    </location>
</feature>
<keyword evidence="3" id="KW-1003">Cell membrane</keyword>
<keyword evidence="4 8" id="KW-0812">Transmembrane</keyword>
<keyword evidence="10" id="KW-1185">Reference proteome</keyword>
<gene>
    <name evidence="9" type="ORF">GO485_17095</name>
</gene>
<evidence type="ECO:0000313" key="9">
    <source>
        <dbReference type="EMBL" id="QGZ40604.1"/>
    </source>
</evidence>
<keyword evidence="5 8" id="KW-1133">Transmembrane helix</keyword>
<feature type="transmembrane region" description="Helical" evidence="8">
    <location>
        <begin position="143"/>
        <end position="163"/>
    </location>
</feature>
<evidence type="ECO:0000256" key="2">
    <source>
        <dbReference type="ARBA" id="ARBA00007430"/>
    </source>
</evidence>
<feature type="transmembrane region" description="Helical" evidence="8">
    <location>
        <begin position="431"/>
        <end position="454"/>
    </location>
</feature>
<evidence type="ECO:0000313" key="10">
    <source>
        <dbReference type="Proteomes" id="UP000437862"/>
    </source>
</evidence>
<feature type="transmembrane region" description="Helical" evidence="8">
    <location>
        <begin position="72"/>
        <end position="91"/>
    </location>
</feature>
<evidence type="ECO:0000256" key="4">
    <source>
        <dbReference type="ARBA" id="ARBA00022692"/>
    </source>
</evidence>
<dbReference type="CDD" id="cd13127">
    <property type="entry name" value="MATE_tuaB_like"/>
    <property type="match status" value="1"/>
</dbReference>
<dbReference type="InterPro" id="IPR050833">
    <property type="entry name" value="Poly_Biosynth_Transport"/>
</dbReference>
<feature type="transmembrane region" description="Helical" evidence="8">
    <location>
        <begin position="259"/>
        <end position="280"/>
    </location>
</feature>
<proteinExistence type="inferred from homology"/>
<accession>A0ABX6FSS6</accession>